<evidence type="ECO:0000256" key="4">
    <source>
        <dbReference type="ARBA" id="ARBA00023163"/>
    </source>
</evidence>
<dbReference type="InterPro" id="IPR007627">
    <property type="entry name" value="RNA_pol_sigma70_r2"/>
</dbReference>
<evidence type="ECO:0000313" key="7">
    <source>
        <dbReference type="Proteomes" id="UP001501725"/>
    </source>
</evidence>
<feature type="domain" description="HTH luxR-type" evidence="5">
    <location>
        <begin position="130"/>
        <end position="188"/>
    </location>
</feature>
<gene>
    <name evidence="6" type="ORF">GCM10023184_24920</name>
</gene>
<dbReference type="PANTHER" id="PTHR43133">
    <property type="entry name" value="RNA POLYMERASE ECF-TYPE SIGMA FACTO"/>
    <property type="match status" value="1"/>
</dbReference>
<comment type="similarity">
    <text evidence="1">Belongs to the sigma-70 factor family. ECF subfamily.</text>
</comment>
<dbReference type="SMART" id="SM00421">
    <property type="entry name" value="HTH_LUXR"/>
    <property type="match status" value="1"/>
</dbReference>
<evidence type="ECO:0000313" key="6">
    <source>
        <dbReference type="EMBL" id="GAA4332357.1"/>
    </source>
</evidence>
<dbReference type="InterPro" id="IPR013324">
    <property type="entry name" value="RNA_pol_sigma_r3/r4-like"/>
</dbReference>
<dbReference type="InterPro" id="IPR013249">
    <property type="entry name" value="RNA_pol_sigma70_r4_t2"/>
</dbReference>
<protein>
    <submittedName>
        <fullName evidence="6">RNA polymerase sigma-70 factor</fullName>
    </submittedName>
</protein>
<dbReference type="PANTHER" id="PTHR43133:SF46">
    <property type="entry name" value="RNA POLYMERASE SIGMA-70 FACTOR ECF SUBFAMILY"/>
    <property type="match status" value="1"/>
</dbReference>
<dbReference type="InterPro" id="IPR013325">
    <property type="entry name" value="RNA_pol_sigma_r2"/>
</dbReference>
<dbReference type="Proteomes" id="UP001501725">
    <property type="component" value="Unassembled WGS sequence"/>
</dbReference>
<reference evidence="7" key="1">
    <citation type="journal article" date="2019" name="Int. J. Syst. Evol. Microbiol.">
        <title>The Global Catalogue of Microorganisms (GCM) 10K type strain sequencing project: providing services to taxonomists for standard genome sequencing and annotation.</title>
        <authorList>
            <consortium name="The Broad Institute Genomics Platform"/>
            <consortium name="The Broad Institute Genome Sequencing Center for Infectious Disease"/>
            <person name="Wu L."/>
            <person name="Ma J."/>
        </authorList>
    </citation>
    <scope>NUCLEOTIDE SEQUENCE [LARGE SCALE GENOMIC DNA]</scope>
    <source>
        <strain evidence="7">JCM 17919</strain>
    </source>
</reference>
<accession>A0ABP8H005</accession>
<evidence type="ECO:0000259" key="5">
    <source>
        <dbReference type="SMART" id="SM00421"/>
    </source>
</evidence>
<dbReference type="Pfam" id="PF08281">
    <property type="entry name" value="Sigma70_r4_2"/>
    <property type="match status" value="1"/>
</dbReference>
<keyword evidence="4" id="KW-0804">Transcription</keyword>
<sequence>MRNSDHSSEPDLLQLVAGGDEAAFATLFHNYRNKIYSIAYELSESHGVAEEIVQDVFLKMWQRRETLGEVQHFKAFLFTVTRNYVFSALKSMAQRKGLEQQAVAGMPTYYSDADNKLVQKEYAQILKKAVDSLPPKQKQVYLLVKEKGYTRNEAAAELQLSPETVKTHLAQAMRGIRASCLAQIDTLLLLLFLKYL</sequence>
<dbReference type="InterPro" id="IPR000792">
    <property type="entry name" value="Tscrpt_reg_LuxR_C"/>
</dbReference>
<keyword evidence="3" id="KW-0731">Sigma factor</keyword>
<comment type="caution">
    <text evidence="6">The sequence shown here is derived from an EMBL/GenBank/DDBJ whole genome shotgun (WGS) entry which is preliminary data.</text>
</comment>
<dbReference type="EMBL" id="BAABGY010000007">
    <property type="protein sequence ID" value="GAA4332357.1"/>
    <property type="molecule type" value="Genomic_DNA"/>
</dbReference>
<dbReference type="NCBIfam" id="TIGR02937">
    <property type="entry name" value="sigma70-ECF"/>
    <property type="match status" value="1"/>
</dbReference>
<dbReference type="SUPFAM" id="SSF88659">
    <property type="entry name" value="Sigma3 and sigma4 domains of RNA polymerase sigma factors"/>
    <property type="match status" value="1"/>
</dbReference>
<evidence type="ECO:0000256" key="2">
    <source>
        <dbReference type="ARBA" id="ARBA00023015"/>
    </source>
</evidence>
<dbReference type="Gene3D" id="1.10.10.10">
    <property type="entry name" value="Winged helix-like DNA-binding domain superfamily/Winged helix DNA-binding domain"/>
    <property type="match status" value="1"/>
</dbReference>
<dbReference type="InterPro" id="IPR039425">
    <property type="entry name" value="RNA_pol_sigma-70-like"/>
</dbReference>
<dbReference type="CDD" id="cd06171">
    <property type="entry name" value="Sigma70_r4"/>
    <property type="match status" value="1"/>
</dbReference>
<evidence type="ECO:0000256" key="3">
    <source>
        <dbReference type="ARBA" id="ARBA00023082"/>
    </source>
</evidence>
<dbReference type="InterPro" id="IPR014327">
    <property type="entry name" value="RNA_pol_sigma70_bacteroid"/>
</dbReference>
<evidence type="ECO:0000256" key="1">
    <source>
        <dbReference type="ARBA" id="ARBA00010641"/>
    </source>
</evidence>
<proteinExistence type="inferred from homology"/>
<dbReference type="Pfam" id="PF04542">
    <property type="entry name" value="Sigma70_r2"/>
    <property type="match status" value="1"/>
</dbReference>
<keyword evidence="7" id="KW-1185">Reference proteome</keyword>
<dbReference type="NCBIfam" id="TIGR02985">
    <property type="entry name" value="Sig70_bacteroi1"/>
    <property type="match status" value="1"/>
</dbReference>
<organism evidence="6 7">
    <name type="scientific">Flaviaesturariibacter amylovorans</name>
    <dbReference type="NCBI Taxonomy" id="1084520"/>
    <lineage>
        <taxon>Bacteria</taxon>
        <taxon>Pseudomonadati</taxon>
        <taxon>Bacteroidota</taxon>
        <taxon>Chitinophagia</taxon>
        <taxon>Chitinophagales</taxon>
        <taxon>Chitinophagaceae</taxon>
        <taxon>Flaviaestuariibacter</taxon>
    </lineage>
</organism>
<dbReference type="InterPro" id="IPR014284">
    <property type="entry name" value="RNA_pol_sigma-70_dom"/>
</dbReference>
<keyword evidence="2" id="KW-0805">Transcription regulation</keyword>
<dbReference type="Gene3D" id="1.10.1740.10">
    <property type="match status" value="1"/>
</dbReference>
<name>A0ABP8H005_9BACT</name>
<dbReference type="InterPro" id="IPR036388">
    <property type="entry name" value="WH-like_DNA-bd_sf"/>
</dbReference>
<dbReference type="SUPFAM" id="SSF88946">
    <property type="entry name" value="Sigma2 domain of RNA polymerase sigma factors"/>
    <property type="match status" value="1"/>
</dbReference>